<gene>
    <name evidence="3" type="ORF">Cvel_21387</name>
</gene>
<feature type="chain" id="PRO_5005189855" description="TNFR-Cys domain-containing protein" evidence="2">
    <location>
        <begin position="20"/>
        <end position="278"/>
    </location>
</feature>
<name>A0A0G4GDI0_9ALVE</name>
<evidence type="ECO:0000313" key="3">
    <source>
        <dbReference type="EMBL" id="CEM27369.1"/>
    </source>
</evidence>
<keyword evidence="2" id="KW-0732">Signal</keyword>
<protein>
    <recommendedName>
        <fullName evidence="4">TNFR-Cys domain-containing protein</fullName>
    </recommendedName>
</protein>
<evidence type="ECO:0000256" key="1">
    <source>
        <dbReference type="SAM" id="MobiDB-lite"/>
    </source>
</evidence>
<evidence type="ECO:0008006" key="4">
    <source>
        <dbReference type="Google" id="ProtNLM"/>
    </source>
</evidence>
<organism evidence="3">
    <name type="scientific">Chromera velia CCMP2878</name>
    <dbReference type="NCBI Taxonomy" id="1169474"/>
    <lineage>
        <taxon>Eukaryota</taxon>
        <taxon>Sar</taxon>
        <taxon>Alveolata</taxon>
        <taxon>Colpodellida</taxon>
        <taxon>Chromeraceae</taxon>
        <taxon>Chromera</taxon>
    </lineage>
</organism>
<sequence length="278" mass="29991">MRVLSVVVPAAALVALSSGQRTPPPGGNGRCGPECYEYGRICRRGGNPRRACYPCRYLCWAGYTEACRGERYYCNIQWHGRGRRLDPQADFEGLSHAHEFDPLLDALLKDSFSSFSLEEGEGVPASISSEELKQAGASVRVSTSEQIASESGAGEAWAETLIMAEAEGEAEEDEEMDMDADLSDDLLDEDLEENPLANHGSSYSDQQPEHSEYESEDEDEEATRSSTTGVRLCSGTDDCYQMGEKCADFQGSSEACSACEVLCASGYEGGCTGAGVQC</sequence>
<dbReference type="EMBL" id="CDMZ01001106">
    <property type="protein sequence ID" value="CEM27369.1"/>
    <property type="molecule type" value="Genomic_DNA"/>
</dbReference>
<evidence type="ECO:0000256" key="2">
    <source>
        <dbReference type="SAM" id="SignalP"/>
    </source>
</evidence>
<proteinExistence type="predicted"/>
<reference evidence="3" key="1">
    <citation type="submission" date="2014-11" db="EMBL/GenBank/DDBJ databases">
        <authorList>
            <person name="Otto D Thomas"/>
            <person name="Naeem Raeece"/>
        </authorList>
    </citation>
    <scope>NUCLEOTIDE SEQUENCE</scope>
</reference>
<feature type="region of interest" description="Disordered" evidence="1">
    <location>
        <begin position="194"/>
        <end position="229"/>
    </location>
</feature>
<dbReference type="AlphaFoldDB" id="A0A0G4GDI0"/>
<accession>A0A0G4GDI0</accession>
<dbReference type="VEuPathDB" id="CryptoDB:Cvel_21387"/>
<feature type="signal peptide" evidence="2">
    <location>
        <begin position="1"/>
        <end position="19"/>
    </location>
</feature>